<keyword evidence="2" id="KW-0540">Nuclease</keyword>
<keyword evidence="4 8" id="KW-0378">Hydrolase</keyword>
<dbReference type="PANTHER" id="PTHR30636:SF3">
    <property type="entry name" value="UPF0701 PROTEIN YICC"/>
    <property type="match status" value="1"/>
</dbReference>
<dbReference type="InterPro" id="IPR013551">
    <property type="entry name" value="YicC-like_C"/>
</dbReference>
<evidence type="ECO:0000256" key="1">
    <source>
        <dbReference type="ARBA" id="ARBA00001968"/>
    </source>
</evidence>
<evidence type="ECO:0000256" key="3">
    <source>
        <dbReference type="ARBA" id="ARBA00022759"/>
    </source>
</evidence>
<dbReference type="Pfam" id="PF03755">
    <property type="entry name" value="YicC-like_N"/>
    <property type="match status" value="1"/>
</dbReference>
<accession>A0ABW1EMW0</accession>
<dbReference type="Proteomes" id="UP001596091">
    <property type="component" value="Unassembled WGS sequence"/>
</dbReference>
<dbReference type="EC" id="3.1.-.-" evidence="8"/>
<comment type="similarity">
    <text evidence="5">Belongs to the YicC/YloC family.</text>
</comment>
<sequence>MDSHTLLSDSSKAVSPVSSMTGFARASVDVEGFGSYTLTLKSVNHRFLDLHLRMPSSFDGLEMELRRVLKENLLRGHVELTLTVDRNSAQVAGLNRELVASYVQAFRTAATEFALPGDPDLNTILRIPGVLQAEQRMDESATTAIAASVLTQVVPLIDTLKTMRAREGASLAAVLEATLDRMTDAVRRVAELRVEVEARYQERLTERMEAALGPENVSTVGRQRIVEEVAVLVERSDVSEEIARMETHIQHFREVLAAGGETGKKLDFLLQEMNREANTLLSKTAGVAGKGTLITELGLAMKAEIEKAREQIQNLE</sequence>
<dbReference type="InterPro" id="IPR005229">
    <property type="entry name" value="YicC/YloC-like"/>
</dbReference>
<comment type="caution">
    <text evidence="8">The sequence shown here is derived from an EMBL/GenBank/DDBJ whole genome shotgun (WGS) entry which is preliminary data.</text>
</comment>
<protein>
    <submittedName>
        <fullName evidence="8">YicC/YloC family endoribonuclease</fullName>
        <ecNumber evidence="8">3.1.-.-</ecNumber>
    </submittedName>
</protein>
<name>A0ABW1EMW0_9BACT</name>
<dbReference type="RefSeq" id="WP_263341644.1">
    <property type="nucleotide sequence ID" value="NZ_JAGSYH010000008.1"/>
</dbReference>
<organism evidence="8 9">
    <name type="scientific">Acidicapsa dinghuensis</name>
    <dbReference type="NCBI Taxonomy" id="2218256"/>
    <lineage>
        <taxon>Bacteria</taxon>
        <taxon>Pseudomonadati</taxon>
        <taxon>Acidobacteriota</taxon>
        <taxon>Terriglobia</taxon>
        <taxon>Terriglobales</taxon>
        <taxon>Acidobacteriaceae</taxon>
        <taxon>Acidicapsa</taxon>
    </lineage>
</organism>
<dbReference type="EMBL" id="JBHSPH010000020">
    <property type="protein sequence ID" value="MFC5865610.1"/>
    <property type="molecule type" value="Genomic_DNA"/>
</dbReference>
<evidence type="ECO:0000313" key="8">
    <source>
        <dbReference type="EMBL" id="MFC5865610.1"/>
    </source>
</evidence>
<reference evidence="9" key="1">
    <citation type="journal article" date="2019" name="Int. J. Syst. Evol. Microbiol.">
        <title>The Global Catalogue of Microorganisms (GCM) 10K type strain sequencing project: providing services to taxonomists for standard genome sequencing and annotation.</title>
        <authorList>
            <consortium name="The Broad Institute Genomics Platform"/>
            <consortium name="The Broad Institute Genome Sequencing Center for Infectious Disease"/>
            <person name="Wu L."/>
            <person name="Ma J."/>
        </authorList>
    </citation>
    <scope>NUCLEOTIDE SEQUENCE [LARGE SCALE GENOMIC DNA]</scope>
    <source>
        <strain evidence="9">JCM 4087</strain>
    </source>
</reference>
<evidence type="ECO:0000259" key="7">
    <source>
        <dbReference type="Pfam" id="PF08340"/>
    </source>
</evidence>
<evidence type="ECO:0000313" key="9">
    <source>
        <dbReference type="Proteomes" id="UP001596091"/>
    </source>
</evidence>
<dbReference type="PANTHER" id="PTHR30636">
    <property type="entry name" value="UPF0701 PROTEIN YICC"/>
    <property type="match status" value="1"/>
</dbReference>
<evidence type="ECO:0000256" key="2">
    <source>
        <dbReference type="ARBA" id="ARBA00022722"/>
    </source>
</evidence>
<dbReference type="InterPro" id="IPR013527">
    <property type="entry name" value="YicC-like_N"/>
</dbReference>
<dbReference type="NCBIfam" id="TIGR00255">
    <property type="entry name" value="YicC/YloC family endoribonuclease"/>
    <property type="match status" value="1"/>
</dbReference>
<dbReference type="Pfam" id="PF08340">
    <property type="entry name" value="YicC-like_C"/>
    <property type="match status" value="1"/>
</dbReference>
<evidence type="ECO:0000259" key="6">
    <source>
        <dbReference type="Pfam" id="PF03755"/>
    </source>
</evidence>
<proteinExistence type="inferred from homology"/>
<comment type="cofactor">
    <cofactor evidence="1">
        <name>a divalent metal cation</name>
        <dbReference type="ChEBI" id="CHEBI:60240"/>
    </cofactor>
</comment>
<gene>
    <name evidence="8" type="ORF">ACFPT7_25110</name>
</gene>
<feature type="domain" description="Endoribonuclease YicC-like N-terminal" evidence="6">
    <location>
        <begin position="17"/>
        <end position="172"/>
    </location>
</feature>
<evidence type="ECO:0000256" key="5">
    <source>
        <dbReference type="ARBA" id="ARBA00035648"/>
    </source>
</evidence>
<dbReference type="GO" id="GO:0016787">
    <property type="term" value="F:hydrolase activity"/>
    <property type="evidence" value="ECO:0007669"/>
    <property type="project" value="UniProtKB-KW"/>
</dbReference>
<evidence type="ECO:0000256" key="4">
    <source>
        <dbReference type="ARBA" id="ARBA00022801"/>
    </source>
</evidence>
<keyword evidence="9" id="KW-1185">Reference proteome</keyword>
<keyword evidence="3" id="KW-0255">Endonuclease</keyword>
<feature type="domain" description="Endoribonuclease YicC-like C-terminal" evidence="7">
    <location>
        <begin position="191"/>
        <end position="316"/>
    </location>
</feature>